<dbReference type="STRING" id="36844.SAMN04488501_109105"/>
<keyword evidence="7 10" id="KW-0511">Multifunctional enzyme</keyword>
<dbReference type="InterPro" id="IPR042195">
    <property type="entry name" value="ArgJ_beta_C"/>
</dbReference>
<dbReference type="InterPro" id="IPR002813">
    <property type="entry name" value="Arg_biosynth_ArgJ"/>
</dbReference>
<dbReference type="HAMAP" id="MF_01106">
    <property type="entry name" value="ArgJ"/>
    <property type="match status" value="1"/>
</dbReference>
<accession>A0A0L6Z7G7</accession>
<dbReference type="NCBIfam" id="TIGR00120">
    <property type="entry name" value="ArgJ"/>
    <property type="match status" value="1"/>
</dbReference>
<dbReference type="Gene3D" id="3.10.20.340">
    <property type="entry name" value="ArgJ beta chain, C-terminal domain"/>
    <property type="match status" value="1"/>
</dbReference>
<dbReference type="Pfam" id="PF01960">
    <property type="entry name" value="ArgJ"/>
    <property type="match status" value="1"/>
</dbReference>
<dbReference type="PANTHER" id="PTHR23100:SF0">
    <property type="entry name" value="ARGININE BIOSYNTHESIS BIFUNCTIONAL PROTEIN ARGJ, MITOCHONDRIAL"/>
    <property type="match status" value="1"/>
</dbReference>
<dbReference type="FunFam" id="3.10.20.340:FF:000001">
    <property type="entry name" value="Arginine biosynthesis bifunctional protein ArgJ, chloroplastic"/>
    <property type="match status" value="1"/>
</dbReference>
<feature type="binding site" evidence="10">
    <location>
        <position position="151"/>
    </location>
    <ligand>
        <name>substrate</name>
    </ligand>
</feature>
<comment type="catalytic activity">
    <reaction evidence="9 10">
        <text>N(2)-acetyl-L-ornithine + L-glutamate = N-acetyl-L-glutamate + L-ornithine</text>
        <dbReference type="Rhea" id="RHEA:15349"/>
        <dbReference type="ChEBI" id="CHEBI:29985"/>
        <dbReference type="ChEBI" id="CHEBI:44337"/>
        <dbReference type="ChEBI" id="CHEBI:46911"/>
        <dbReference type="ChEBI" id="CHEBI:57805"/>
        <dbReference type="EC" id="2.3.1.35"/>
    </reaction>
</comment>
<keyword evidence="5 10" id="KW-0808">Transferase</keyword>
<evidence type="ECO:0000256" key="4">
    <source>
        <dbReference type="ARBA" id="ARBA00022605"/>
    </source>
</evidence>
<evidence type="ECO:0000313" key="11">
    <source>
        <dbReference type="EMBL" id="KOA18910.1"/>
    </source>
</evidence>
<feature type="binding site" evidence="10">
    <location>
        <position position="177"/>
    </location>
    <ligand>
        <name>substrate</name>
    </ligand>
</feature>
<comment type="pathway">
    <text evidence="10">Amino-acid biosynthesis; L-arginine biosynthesis; L-ornithine and N-acetyl-L-glutamate from L-glutamate and N(2)-acetyl-L-ornithine (cyclic): step 1/1.</text>
</comment>
<sequence length="405" mass="43411">MNVIDTNFINGVKGFKAAGIIAGFKKSNKKDLALIYSEKPAVSAGVFTTNKVKAACVTLNMENIKNSNTQAIIVNSGQANACTGQKGYEDAKKITEMVAGKLGLKPEEVLEASTGVIGVSIPMDVMENGINEITGLISEDGGKDAAQAIMTTDTVSKEVTVEINLGGKKVTLSGAAKGSGMIKPNMATMLSFVVTDANISKEMLDKALKSSIKDSYNMISVDGDVSTNDMVLALANGTAENPLISEENEDYKIFKEALDYVNVELSKKISRDGEGATKLVEVQVVNAVTEESARLCAMSVVSSNLVKAALFGSDPNWGRVICAIGYSGGDFDPNKVDLSFKSSKGEMLVFKDGMNIEFDEVKASDILKEEYIIIYINLKDGEYSAKAWGCDLTYKYVEINGEYRT</sequence>
<keyword evidence="4 10" id="KW-0028">Amino-acid biosynthesis</keyword>
<dbReference type="PANTHER" id="PTHR23100">
    <property type="entry name" value="ARGININE BIOSYNTHESIS BIFUNCTIONAL PROTEIN ARGJ"/>
    <property type="match status" value="1"/>
</dbReference>
<evidence type="ECO:0000256" key="10">
    <source>
        <dbReference type="HAMAP-Rule" id="MF_01106"/>
    </source>
</evidence>
<dbReference type="Gene3D" id="3.60.70.12">
    <property type="entry name" value="L-amino peptidase D-ALA esterase/amidase"/>
    <property type="match status" value="1"/>
</dbReference>
<evidence type="ECO:0000256" key="9">
    <source>
        <dbReference type="ARBA" id="ARBA00049439"/>
    </source>
</evidence>
<evidence type="ECO:0000256" key="5">
    <source>
        <dbReference type="ARBA" id="ARBA00022679"/>
    </source>
</evidence>
<keyword evidence="3 10" id="KW-0055">Arginine biosynthesis</keyword>
<feature type="binding site" evidence="10">
    <location>
        <position position="188"/>
    </location>
    <ligand>
        <name>substrate</name>
    </ligand>
</feature>
<comment type="pathway">
    <text evidence="10">Amino-acid biosynthesis; L-arginine biosynthesis; N(2)-acetyl-L-ornithine from L-glutamate: step 1/4.</text>
</comment>
<dbReference type="GO" id="GO:0006592">
    <property type="term" value="P:ornithine biosynthetic process"/>
    <property type="evidence" value="ECO:0007669"/>
    <property type="project" value="TreeGrafter"/>
</dbReference>
<gene>
    <name evidence="10 11" type="primary">argJ</name>
    <name evidence="11" type="ORF">CLHOM_26500</name>
</gene>
<dbReference type="SUPFAM" id="SSF56266">
    <property type="entry name" value="DmpA/ArgJ-like"/>
    <property type="match status" value="1"/>
</dbReference>
<dbReference type="GO" id="GO:0004042">
    <property type="term" value="F:L-glutamate N-acetyltransferase activity"/>
    <property type="evidence" value="ECO:0007669"/>
    <property type="project" value="UniProtKB-UniRule"/>
</dbReference>
<dbReference type="PATRIC" id="fig|1121318.3.peg.2662"/>
<protein>
    <recommendedName>
        <fullName evidence="10">Arginine biosynthesis bifunctional protein ArgJ</fullName>
    </recommendedName>
    <domain>
        <recommendedName>
            <fullName evidence="10">Glutamate N-acetyltransferase</fullName>
            <ecNumber evidence="10">2.3.1.35</ecNumber>
        </recommendedName>
        <alternativeName>
            <fullName evidence="10">Ornithine acetyltransferase</fullName>
            <shortName evidence="10">OATase</shortName>
        </alternativeName>
        <alternativeName>
            <fullName evidence="10">Ornithine transacetylase</fullName>
        </alternativeName>
    </domain>
    <domain>
        <recommendedName>
            <fullName evidence="10">Amino-acid acetyltransferase</fullName>
            <ecNumber evidence="10">2.3.1.1</ecNumber>
        </recommendedName>
        <alternativeName>
            <fullName evidence="10">N-acetylglutamate synthase</fullName>
            <shortName evidence="10">AGSase</shortName>
        </alternativeName>
    </domain>
    <component>
        <recommendedName>
            <fullName evidence="10">Arginine biosynthesis bifunctional protein ArgJ alpha chain</fullName>
        </recommendedName>
    </component>
    <component>
        <recommendedName>
            <fullName evidence="10">Arginine biosynthesis bifunctional protein ArgJ beta chain</fullName>
        </recommendedName>
    </component>
</protein>
<feature type="binding site" evidence="10">
    <location>
        <position position="400"/>
    </location>
    <ligand>
        <name>substrate</name>
    </ligand>
</feature>
<evidence type="ECO:0000313" key="12">
    <source>
        <dbReference type="Proteomes" id="UP000037043"/>
    </source>
</evidence>
<evidence type="ECO:0000256" key="6">
    <source>
        <dbReference type="ARBA" id="ARBA00022813"/>
    </source>
</evidence>
<name>A0A0L6Z7G7_9CLOT</name>
<reference evidence="12" key="1">
    <citation type="submission" date="2015-08" db="EMBL/GenBank/DDBJ databases">
        <title>Genome sequence of the strict anaerobe Clostridium homopropionicum LuHBu1 (DSM 5847T).</title>
        <authorList>
            <person name="Poehlein A."/>
            <person name="Beck M."/>
            <person name="Schiel-Bengelsdorf B."/>
            <person name="Bengelsdorf F.R."/>
            <person name="Daniel R."/>
            <person name="Duerre P."/>
        </authorList>
    </citation>
    <scope>NUCLEOTIDE SEQUENCE [LARGE SCALE GENOMIC DNA]</scope>
    <source>
        <strain evidence="12">DSM 5847</strain>
    </source>
</reference>
<comment type="caution">
    <text evidence="11">The sequence shown here is derived from an EMBL/GenBank/DDBJ whole genome shotgun (WGS) entry which is preliminary data.</text>
</comment>
<keyword evidence="10" id="KW-0963">Cytoplasm</keyword>
<dbReference type="FunFam" id="3.60.70.12:FF:000001">
    <property type="entry name" value="Arginine biosynthesis bifunctional protein ArgJ, chloroplastic"/>
    <property type="match status" value="1"/>
</dbReference>
<comment type="subunit">
    <text evidence="2 10">Heterotetramer of two alpha and two beta chains.</text>
</comment>
<dbReference type="Proteomes" id="UP000037043">
    <property type="component" value="Unassembled WGS sequence"/>
</dbReference>
<dbReference type="InterPro" id="IPR016117">
    <property type="entry name" value="ArgJ-like_dom_sf"/>
</dbReference>
<feature type="binding site" evidence="10">
    <location>
        <position position="274"/>
    </location>
    <ligand>
        <name>substrate</name>
    </ligand>
</feature>
<organism evidence="11 12">
    <name type="scientific">Clostridium homopropionicum DSM 5847</name>
    <dbReference type="NCBI Taxonomy" id="1121318"/>
    <lineage>
        <taxon>Bacteria</taxon>
        <taxon>Bacillati</taxon>
        <taxon>Bacillota</taxon>
        <taxon>Clostridia</taxon>
        <taxon>Eubacteriales</taxon>
        <taxon>Clostridiaceae</taxon>
        <taxon>Clostridium</taxon>
    </lineage>
</organism>
<evidence type="ECO:0000256" key="1">
    <source>
        <dbReference type="ARBA" id="ARBA00006774"/>
    </source>
</evidence>
<feature type="binding site" evidence="10">
    <location>
        <position position="405"/>
    </location>
    <ligand>
        <name>substrate</name>
    </ligand>
</feature>
<dbReference type="UniPathway" id="UPA00068">
    <property type="reaction ID" value="UER00106"/>
</dbReference>
<dbReference type="AlphaFoldDB" id="A0A0L6Z7G7"/>
<dbReference type="EC" id="2.3.1.35" evidence="10"/>
<feature type="chain" id="PRO_5023447087" description="Arginine biosynthesis bifunctional protein ArgJ beta chain" evidence="10">
    <location>
        <begin position="188"/>
        <end position="405"/>
    </location>
</feature>
<dbReference type="CDD" id="cd02152">
    <property type="entry name" value="OAT"/>
    <property type="match status" value="1"/>
</dbReference>
<feature type="site" description="Involved in the stabilization of negative charge on the oxyanion by the formation of the oxyanion hole" evidence="10">
    <location>
        <position position="115"/>
    </location>
</feature>
<evidence type="ECO:0000256" key="8">
    <source>
        <dbReference type="ARBA" id="ARBA00023315"/>
    </source>
</evidence>
<dbReference type="GO" id="GO:0004358">
    <property type="term" value="F:L-glutamate N-acetyltransferase activity, acting on acetyl-L-ornithine as donor"/>
    <property type="evidence" value="ECO:0007669"/>
    <property type="project" value="UniProtKB-UniRule"/>
</dbReference>
<evidence type="ECO:0000256" key="3">
    <source>
        <dbReference type="ARBA" id="ARBA00022571"/>
    </source>
</evidence>
<evidence type="ECO:0000256" key="2">
    <source>
        <dbReference type="ARBA" id="ARBA00011475"/>
    </source>
</evidence>
<comment type="catalytic activity">
    <reaction evidence="10">
        <text>L-glutamate + acetyl-CoA = N-acetyl-L-glutamate + CoA + H(+)</text>
        <dbReference type="Rhea" id="RHEA:24292"/>
        <dbReference type="ChEBI" id="CHEBI:15378"/>
        <dbReference type="ChEBI" id="CHEBI:29985"/>
        <dbReference type="ChEBI" id="CHEBI:44337"/>
        <dbReference type="ChEBI" id="CHEBI:57287"/>
        <dbReference type="ChEBI" id="CHEBI:57288"/>
        <dbReference type="EC" id="2.3.1.1"/>
    </reaction>
</comment>
<dbReference type="RefSeq" id="WP_052222134.1">
    <property type="nucleotide sequence ID" value="NZ_LHUR01000031.1"/>
</dbReference>
<feature type="chain" id="PRO_5023447086" description="Arginine biosynthesis bifunctional protein ArgJ alpha chain" evidence="10">
    <location>
        <begin position="1"/>
        <end position="187"/>
    </location>
</feature>
<keyword evidence="8 10" id="KW-0012">Acyltransferase</keyword>
<comment type="similarity">
    <text evidence="1 10">Belongs to the ArgJ family.</text>
</comment>
<evidence type="ECO:0000256" key="7">
    <source>
        <dbReference type="ARBA" id="ARBA00023268"/>
    </source>
</evidence>
<keyword evidence="6 10" id="KW-0068">Autocatalytic cleavage</keyword>
<feature type="site" description="Involved in the stabilization of negative charge on the oxyanion by the formation of the oxyanion hole" evidence="10">
    <location>
        <position position="114"/>
    </location>
</feature>
<dbReference type="EC" id="2.3.1.1" evidence="10"/>
<dbReference type="NCBIfam" id="NF003802">
    <property type="entry name" value="PRK05388.1"/>
    <property type="match status" value="1"/>
</dbReference>
<comment type="function">
    <text evidence="10">Catalyzes two activities which are involved in the cyclic version of arginine biosynthesis: the synthesis of N-acetylglutamate from glutamate and acetyl-CoA as the acetyl donor, and of ornithine by transacetylation between N(2)-acetylornithine and glutamate.</text>
</comment>
<dbReference type="GO" id="GO:0005737">
    <property type="term" value="C:cytoplasm"/>
    <property type="evidence" value="ECO:0007669"/>
    <property type="project" value="UniProtKB-SubCell"/>
</dbReference>
<comment type="subcellular location">
    <subcellularLocation>
        <location evidence="10">Cytoplasm</location>
    </subcellularLocation>
</comment>
<proteinExistence type="inferred from homology"/>
<feature type="active site" description="Nucleophile" evidence="10">
    <location>
        <position position="188"/>
    </location>
</feature>
<dbReference type="EMBL" id="LHUR01000031">
    <property type="protein sequence ID" value="KOA18910.1"/>
    <property type="molecule type" value="Genomic_DNA"/>
</dbReference>
<keyword evidence="12" id="KW-1185">Reference proteome</keyword>
<feature type="site" description="Cleavage; by autolysis" evidence="10">
    <location>
        <begin position="187"/>
        <end position="188"/>
    </location>
</feature>
<dbReference type="GO" id="GO:0006526">
    <property type="term" value="P:L-arginine biosynthetic process"/>
    <property type="evidence" value="ECO:0007669"/>
    <property type="project" value="UniProtKB-UniRule"/>
</dbReference>